<dbReference type="EMBL" id="VTPC01090290">
    <property type="protein sequence ID" value="KAF2883780.1"/>
    <property type="molecule type" value="Genomic_DNA"/>
</dbReference>
<evidence type="ECO:0000256" key="4">
    <source>
        <dbReference type="ARBA" id="ARBA00022723"/>
    </source>
</evidence>
<evidence type="ECO:0008006" key="15">
    <source>
        <dbReference type="Google" id="ProtNLM"/>
    </source>
</evidence>
<keyword evidence="5 10" id="KW-0863">Zinc-finger</keyword>
<keyword evidence="6" id="KW-0833">Ubl conjugation pathway</keyword>
<dbReference type="GO" id="GO:0003677">
    <property type="term" value="F:DNA binding"/>
    <property type="evidence" value="ECO:0007669"/>
    <property type="project" value="UniProtKB-UniRule"/>
</dbReference>
<keyword evidence="3" id="KW-0645">Protease</keyword>
<dbReference type="InterPro" id="IPR028889">
    <property type="entry name" value="USP"/>
</dbReference>
<feature type="domain" description="THAP-type" evidence="12">
    <location>
        <begin position="1"/>
        <end position="97"/>
    </location>
</feature>
<dbReference type="Proteomes" id="UP000801492">
    <property type="component" value="Unassembled WGS sequence"/>
</dbReference>
<evidence type="ECO:0000313" key="13">
    <source>
        <dbReference type="EMBL" id="KAF2883780.1"/>
    </source>
</evidence>
<accession>A0A8K0CH74</accession>
<evidence type="ECO:0000256" key="8">
    <source>
        <dbReference type="ARBA" id="ARBA00022833"/>
    </source>
</evidence>
<keyword evidence="14" id="KW-1185">Reference proteome</keyword>
<evidence type="ECO:0000256" key="2">
    <source>
        <dbReference type="ARBA" id="ARBA00022553"/>
    </source>
</evidence>
<comment type="caution">
    <text evidence="13">The sequence shown here is derived from an EMBL/GenBank/DDBJ whole genome shotgun (WGS) entry which is preliminary data.</text>
</comment>
<reference evidence="13" key="1">
    <citation type="submission" date="2019-08" db="EMBL/GenBank/DDBJ databases">
        <title>The genome of the North American firefly Photinus pyralis.</title>
        <authorList>
            <consortium name="Photinus pyralis genome working group"/>
            <person name="Fallon T.R."/>
            <person name="Sander Lower S.E."/>
            <person name="Weng J.-K."/>
        </authorList>
    </citation>
    <scope>NUCLEOTIDE SEQUENCE</scope>
    <source>
        <strain evidence="13">TRF0915ILg1</strain>
        <tissue evidence="13">Whole body</tissue>
    </source>
</reference>
<dbReference type="GO" id="GO:0004843">
    <property type="term" value="F:cysteine-type deubiquitinase activity"/>
    <property type="evidence" value="ECO:0007669"/>
    <property type="project" value="InterPro"/>
</dbReference>
<protein>
    <recommendedName>
        <fullName evidence="15">Ubiquitinyl hydrolase 1</fullName>
    </recommendedName>
</protein>
<evidence type="ECO:0000256" key="10">
    <source>
        <dbReference type="PROSITE-ProRule" id="PRU00309"/>
    </source>
</evidence>
<dbReference type="InterPro" id="IPR050164">
    <property type="entry name" value="Peptidase_C19"/>
</dbReference>
<comment type="similarity">
    <text evidence="1">Belongs to the peptidase C19 family.</text>
</comment>
<dbReference type="InterPro" id="IPR056850">
    <property type="entry name" value="ARM_UBP34_24_USP9X_Y"/>
</dbReference>
<organism evidence="13 14">
    <name type="scientific">Ignelater luminosus</name>
    <name type="common">Cucubano</name>
    <name type="synonym">Pyrophorus luminosus</name>
    <dbReference type="NCBI Taxonomy" id="2038154"/>
    <lineage>
        <taxon>Eukaryota</taxon>
        <taxon>Metazoa</taxon>
        <taxon>Ecdysozoa</taxon>
        <taxon>Arthropoda</taxon>
        <taxon>Hexapoda</taxon>
        <taxon>Insecta</taxon>
        <taxon>Pterygota</taxon>
        <taxon>Neoptera</taxon>
        <taxon>Endopterygota</taxon>
        <taxon>Coleoptera</taxon>
        <taxon>Polyphaga</taxon>
        <taxon>Elateriformia</taxon>
        <taxon>Elateroidea</taxon>
        <taxon>Elateridae</taxon>
        <taxon>Agrypninae</taxon>
        <taxon>Pyrophorini</taxon>
        <taxon>Ignelater</taxon>
    </lineage>
</organism>
<evidence type="ECO:0000256" key="9">
    <source>
        <dbReference type="ARBA" id="ARBA00023125"/>
    </source>
</evidence>
<evidence type="ECO:0000256" key="7">
    <source>
        <dbReference type="ARBA" id="ARBA00022801"/>
    </source>
</evidence>
<evidence type="ECO:0000259" key="11">
    <source>
        <dbReference type="PROSITE" id="PS50235"/>
    </source>
</evidence>
<dbReference type="Gene3D" id="3.90.70.10">
    <property type="entry name" value="Cysteine proteinases"/>
    <property type="match status" value="1"/>
</dbReference>
<dbReference type="GO" id="GO:0006508">
    <property type="term" value="P:proteolysis"/>
    <property type="evidence" value="ECO:0007669"/>
    <property type="project" value="UniProtKB-KW"/>
</dbReference>
<dbReference type="GO" id="GO:0005634">
    <property type="term" value="C:nucleus"/>
    <property type="evidence" value="ECO:0007669"/>
    <property type="project" value="TreeGrafter"/>
</dbReference>
<keyword evidence="8" id="KW-0862">Zinc</keyword>
<keyword evidence="9 10" id="KW-0238">DNA-binding</keyword>
<dbReference type="SUPFAM" id="SSF57716">
    <property type="entry name" value="Glucocorticoid receptor-like (DNA-binding domain)"/>
    <property type="match status" value="1"/>
</dbReference>
<name>A0A8K0CH74_IGNLU</name>
<sequence>MPRRCCVPGCTSNYDSSLKENNKCVTTFSFPKDDERKLQWIRARKDWTPSSSAVVCVKHFCESDVIYHDKWLLSDGTVQQLSLRNPKLKPEAVPCIFPNLPSYLSSKPKCTRRDPQERHDNIIKKHSQLVEDFLKKDIISDFNDLKNNYCQQVNTFEWNVKLLDAAIHFYVLNYDDGLSIENSISIKQDLMVHVYVRGNLLSEHDLNWILPCDLKLSRWSQRVNLLAHFKSYASNSSNSELSYNLKKGLEYLIKAGERAKESDAFEFIKTLQIIIDQLQQMQNNIKGEDLVHVIKDTITFVQSCGFEILCIVTDNHSINRVAFKNLSSTYSFPNPSSPEKSIFLIFDFVHIFKNIWKNWMNLKNLHQTFVYCDFIESTPENTVKYAKFQHLKDVYQAEKNLIVKQAYKLNYESLYPTVLEKQKVNLADNIFHASTIACLNCNNNYKETAEFLQIIRNWWDIVNNRDVIKGEIKRNDMCKPFKSSSDDRIEWLKKFADWLQRWHNLTQYNGHLTKETFSAMYQSTLALISIIQYVFSHFSEVKYVLPGKFTTENLEKRFGMYRSLAGCNYNVSLDDIYSAEKKIRIKNIFKRADGSNSSLSDIQEQFHSVELPDAQSDILSIDLANEENGTLNKLMGVLNNHDYLQTAVIDESAKIYVCGYAAHSISKRIRCTECISSLLLISKGTYINKQYFDYLQRQGLSIPSDELCYMFVHMYLSLDPAFEDKPFLTYLEQLHDFKLEVRLKALEVVNKVVVKLSYLIEKDKGEGVDYSSIQYVAVCLSSQSTLKVLLSNFLHHSIYVEKLEDISRLLLHFERNRTENVQLIWSAHVNKDEVIVKGIYALLNKLALDLSSCQVEWLSEKLMNSWTSDDLQYQTRILELFLNIAKNDLYEETVHKMLTLLWHLAHRKDLTSEKLNDIFEAFTKIMQFHYDDNEESPKQKWLDKCVEEFKTNTCWEVPAMVLMRKLCQTYKSFMSNMKEKERYFCRENVIDRLQNEHAIVFTAIRKLVTYIKTTRRRILEDSSYIDNKLIDNYYIHKQQIEERLGFLSFMLKDGKQALCLEEAIEVWESLTEYSLTPVDNQLCLEWFEKLAYDELQKEAVSEIFTKKILQIPVTAINESGYKCFETFFIIENSEKKKLEVKEGDLCILEPTLIGLDVVWDIILSAKNKIAIKAIKLLKKISVNININLLASRLKHHEMYIKKCYNLLKDNHEAYCTLEIPDNKKLDTVCRVLKVLFNYIEGYENNFMKERKILPVSRACRGRDMILIIQFTQTDQNLKNFDFRTHENDILLSVRRIISEKINRDCKMELVCGDRILSHEENCTQLVEIPLSNKTVIKVNILYSNTKMREKSPSIDSELVLPGVLLSLNSTYHSILCQLHELGRQKYPVLQESSKQVLQIISCNANTVKTIHAIFNDEDAHEDCFNNMFFDGTPTEILYSLQVLYALLMPANDYLAEEVQAFRVIFMTNKKTHRFFDMFSKEYLPSCDKDTKCSIYLELAKLCKLILIIICATLAKSSGNVMSTKSKKVSSHEGFVEQALKAMYGTDHDVVLLKVAEQVSVRLAKLLEEDKSIAETVTLFRRAVTWRLPSYSVVLQITRLVWASCSGNFESFYEPEKTIHSICLSSTYPAADSDEILLHKKSVELLSISVVSNPNSLELLCNGKILPLFFNDLLLLNPNQMLRMAIAEQFLLVFICADPCRKIVERTRDSLFTLIKDPIVDKYSSSSYEVFYLLCQLIHSDHPLRDAATLLDQEIKWLQNVSYPHPVLLEGHLRLTTELVDCVDLKKKEKTGSIDGGNLIKIILDKFLFPASKIVRRCKTKKATTLSVIPICDNDSLYLSDWECVPTTDSQVQQGFVGLRNPGATCYMNSILQQLFMERNISEGLIFFEIPPYKDIKLKPDGKESVSLQDIFKDRYNILILKTIQEIFIQLKYSRMQYYEPIFLWRHFLIEGQHIRIADHQDAVNFYMLLIDSLNEALLKLNGPPLFQDTLGGTFSDQMISKDCPHQYMKEEKFNILSVNIKNHKDLTQSLKQYVKAEFLKDDNAYYCEECKKKVVATKRLCFKRLPKTLVIQLKRFEYSYQTGYTVKFHDYFEFPRKLDMLPYTVEGLSSQTKNIITCGIDNENPCPTYTLSGVVIHNGEASGIINLLFSFLAGHYFSYIRSGEVWYKFDDKYVERVDLHIDKQLEELCFGNQPNIHYTEKKLYSAYVLFYTRDDYKCPETIQPRKDILSPTKEDAITETISFLHKSSQFELEYIQFIRKLLQDNMPLTPDADDIKGQETSMISIQLGSKYLFQTGWHIANNLRGPAILWSDTLCFYLKSSRHIRSWFAIHILFRTPKTIFEYLLRCPIEDVKQAFRKMLVVVTGLLHSDGPCLPPPGYSISNHYSTMGDHIICFLLKLLITEIPQYPDFIAPYCQFFLSYAEKGKNYYYYCYYVMTYCVIIFLGSHEIRHLLTLNIPTGFIMLATNEGPNPYIKYKFQELTVLHRVIFKLVRSSECTCVRKTRNNIEMRPNMYYHGGGPVLRLNGRTRELLFGRLNTWQRAIDWLEKQTKTDPKIGPEIELEPSDSMEKVVDTARNLKNMLTDNKGEEMLSLDYYQSF</sequence>
<dbReference type="InterPro" id="IPR038765">
    <property type="entry name" value="Papain-like_cys_pep_sf"/>
</dbReference>
<dbReference type="PROSITE" id="PS00972">
    <property type="entry name" value="USP_1"/>
    <property type="match status" value="1"/>
</dbReference>
<keyword evidence="7" id="KW-0378">Hydrolase</keyword>
<dbReference type="SMART" id="SM00980">
    <property type="entry name" value="THAP"/>
    <property type="match status" value="1"/>
</dbReference>
<evidence type="ECO:0000256" key="3">
    <source>
        <dbReference type="ARBA" id="ARBA00022670"/>
    </source>
</evidence>
<dbReference type="PANTHER" id="PTHR24006">
    <property type="entry name" value="UBIQUITIN CARBOXYL-TERMINAL HYDROLASE"/>
    <property type="match status" value="1"/>
</dbReference>
<dbReference type="InterPro" id="IPR006612">
    <property type="entry name" value="THAP_Znf"/>
</dbReference>
<gene>
    <name evidence="13" type="ORF">ILUMI_22366</name>
</gene>
<evidence type="ECO:0000313" key="14">
    <source>
        <dbReference type="Proteomes" id="UP000801492"/>
    </source>
</evidence>
<proteinExistence type="inferred from homology"/>
<dbReference type="Pfam" id="PF22900">
    <property type="entry name" value="UCH_UBL1"/>
    <property type="match status" value="1"/>
</dbReference>
<evidence type="ECO:0000256" key="5">
    <source>
        <dbReference type="ARBA" id="ARBA00022771"/>
    </source>
</evidence>
<dbReference type="GO" id="GO:0016477">
    <property type="term" value="P:cell migration"/>
    <property type="evidence" value="ECO:0007669"/>
    <property type="project" value="TreeGrafter"/>
</dbReference>
<keyword evidence="2" id="KW-0597">Phosphoprotein</keyword>
<dbReference type="Pfam" id="PF00443">
    <property type="entry name" value="UCH"/>
    <property type="match status" value="1"/>
</dbReference>
<dbReference type="GO" id="GO:0005829">
    <property type="term" value="C:cytosol"/>
    <property type="evidence" value="ECO:0007669"/>
    <property type="project" value="TreeGrafter"/>
</dbReference>
<dbReference type="PROSITE" id="PS50235">
    <property type="entry name" value="USP_3"/>
    <property type="match status" value="1"/>
</dbReference>
<feature type="domain" description="USP" evidence="11">
    <location>
        <begin position="1856"/>
        <end position="2214"/>
    </location>
</feature>
<keyword evidence="4" id="KW-0479">Metal-binding</keyword>
<evidence type="ECO:0000256" key="6">
    <source>
        <dbReference type="ARBA" id="ARBA00022786"/>
    </source>
</evidence>
<dbReference type="PROSITE" id="PS50950">
    <property type="entry name" value="ZF_THAP"/>
    <property type="match status" value="1"/>
</dbReference>
<dbReference type="Pfam" id="PF05485">
    <property type="entry name" value="THAP"/>
    <property type="match status" value="1"/>
</dbReference>
<dbReference type="SUPFAM" id="SSF54001">
    <property type="entry name" value="Cysteine proteinases"/>
    <property type="match status" value="1"/>
</dbReference>
<dbReference type="GO" id="GO:0016579">
    <property type="term" value="P:protein deubiquitination"/>
    <property type="evidence" value="ECO:0007669"/>
    <property type="project" value="InterPro"/>
</dbReference>
<dbReference type="FunFam" id="3.90.70.10:FF:000022">
    <property type="entry name" value="Ubiquitin carboxyl-terminal hydrolase 24"/>
    <property type="match status" value="1"/>
</dbReference>
<dbReference type="InterPro" id="IPR001394">
    <property type="entry name" value="Peptidase_C19_UCH"/>
</dbReference>
<dbReference type="PANTHER" id="PTHR24006:SF925">
    <property type="entry name" value="UBIQUITINYL HYDROLASE 1"/>
    <property type="match status" value="1"/>
</dbReference>
<evidence type="ECO:0000256" key="1">
    <source>
        <dbReference type="ARBA" id="ARBA00009085"/>
    </source>
</evidence>
<dbReference type="GO" id="GO:0008270">
    <property type="term" value="F:zinc ion binding"/>
    <property type="evidence" value="ECO:0007669"/>
    <property type="project" value="UniProtKB-KW"/>
</dbReference>
<dbReference type="OrthoDB" id="6731464at2759"/>
<dbReference type="Pfam" id="PF25010">
    <property type="entry name" value="ARM_UBP24_USP9X-Y"/>
    <property type="match status" value="1"/>
</dbReference>
<dbReference type="InterPro" id="IPR055176">
    <property type="entry name" value="UBP24/USP9X/USP9Y_UBL"/>
</dbReference>
<evidence type="ECO:0000259" key="12">
    <source>
        <dbReference type="PROSITE" id="PS50950"/>
    </source>
</evidence>
<dbReference type="InterPro" id="IPR018200">
    <property type="entry name" value="USP_CS"/>
</dbReference>